<evidence type="ECO:0000256" key="2">
    <source>
        <dbReference type="SAM" id="Phobius"/>
    </source>
</evidence>
<organism evidence="4 5">
    <name type="scientific">Dacryopinax primogenitus (strain DJM 731)</name>
    <name type="common">Brown rot fungus</name>
    <dbReference type="NCBI Taxonomy" id="1858805"/>
    <lineage>
        <taxon>Eukaryota</taxon>
        <taxon>Fungi</taxon>
        <taxon>Dikarya</taxon>
        <taxon>Basidiomycota</taxon>
        <taxon>Agaricomycotina</taxon>
        <taxon>Dacrymycetes</taxon>
        <taxon>Dacrymycetales</taxon>
        <taxon>Dacrymycetaceae</taxon>
        <taxon>Dacryopinax</taxon>
    </lineage>
</organism>
<name>M5G8X6_DACPD</name>
<protein>
    <submittedName>
        <fullName evidence="4">Uncharacterized protein</fullName>
    </submittedName>
</protein>
<feature type="chain" id="PRO_5004067591" evidence="3">
    <location>
        <begin position="17"/>
        <end position="200"/>
    </location>
</feature>
<keyword evidence="2" id="KW-1133">Transmembrane helix</keyword>
<evidence type="ECO:0000313" key="5">
    <source>
        <dbReference type="Proteomes" id="UP000030653"/>
    </source>
</evidence>
<dbReference type="HOGENOM" id="CLU_1366216_0_0_1"/>
<feature type="region of interest" description="Disordered" evidence="1">
    <location>
        <begin position="127"/>
        <end position="172"/>
    </location>
</feature>
<dbReference type="RefSeq" id="XP_040629216.1">
    <property type="nucleotide sequence ID" value="XM_040770123.1"/>
</dbReference>
<dbReference type="AlphaFoldDB" id="M5G8X6"/>
<dbReference type="EMBL" id="JH795862">
    <property type="protein sequence ID" value="EJU02322.1"/>
    <property type="molecule type" value="Genomic_DNA"/>
</dbReference>
<keyword evidence="2" id="KW-0472">Membrane</keyword>
<feature type="signal peptide" evidence="3">
    <location>
        <begin position="1"/>
        <end position="16"/>
    </location>
</feature>
<evidence type="ECO:0000313" key="4">
    <source>
        <dbReference type="EMBL" id="EJU02322.1"/>
    </source>
</evidence>
<dbReference type="STRING" id="1858805.M5G8X6"/>
<dbReference type="GeneID" id="63685185"/>
<evidence type="ECO:0000256" key="3">
    <source>
        <dbReference type="SAM" id="SignalP"/>
    </source>
</evidence>
<evidence type="ECO:0000256" key="1">
    <source>
        <dbReference type="SAM" id="MobiDB-lite"/>
    </source>
</evidence>
<gene>
    <name evidence="4" type="ORF">DACRYDRAFT_116040</name>
</gene>
<reference evidence="4 5" key="1">
    <citation type="journal article" date="2012" name="Science">
        <title>The Paleozoic origin of enzymatic lignin decomposition reconstructed from 31 fungal genomes.</title>
        <authorList>
            <person name="Floudas D."/>
            <person name="Binder M."/>
            <person name="Riley R."/>
            <person name="Barry K."/>
            <person name="Blanchette R.A."/>
            <person name="Henrissat B."/>
            <person name="Martinez A.T."/>
            <person name="Otillar R."/>
            <person name="Spatafora J.W."/>
            <person name="Yadav J.S."/>
            <person name="Aerts A."/>
            <person name="Benoit I."/>
            <person name="Boyd A."/>
            <person name="Carlson A."/>
            <person name="Copeland A."/>
            <person name="Coutinho P.M."/>
            <person name="de Vries R.P."/>
            <person name="Ferreira P."/>
            <person name="Findley K."/>
            <person name="Foster B."/>
            <person name="Gaskell J."/>
            <person name="Glotzer D."/>
            <person name="Gorecki P."/>
            <person name="Heitman J."/>
            <person name="Hesse C."/>
            <person name="Hori C."/>
            <person name="Igarashi K."/>
            <person name="Jurgens J.A."/>
            <person name="Kallen N."/>
            <person name="Kersten P."/>
            <person name="Kohler A."/>
            <person name="Kuees U."/>
            <person name="Kumar T.K.A."/>
            <person name="Kuo A."/>
            <person name="LaButti K."/>
            <person name="Larrondo L.F."/>
            <person name="Lindquist E."/>
            <person name="Ling A."/>
            <person name="Lombard V."/>
            <person name="Lucas S."/>
            <person name="Lundell T."/>
            <person name="Martin R."/>
            <person name="McLaughlin D.J."/>
            <person name="Morgenstern I."/>
            <person name="Morin E."/>
            <person name="Murat C."/>
            <person name="Nagy L.G."/>
            <person name="Nolan M."/>
            <person name="Ohm R.A."/>
            <person name="Patyshakuliyeva A."/>
            <person name="Rokas A."/>
            <person name="Ruiz-Duenas F.J."/>
            <person name="Sabat G."/>
            <person name="Salamov A."/>
            <person name="Samejima M."/>
            <person name="Schmutz J."/>
            <person name="Slot J.C."/>
            <person name="St John F."/>
            <person name="Stenlid J."/>
            <person name="Sun H."/>
            <person name="Sun S."/>
            <person name="Syed K."/>
            <person name="Tsang A."/>
            <person name="Wiebenga A."/>
            <person name="Young D."/>
            <person name="Pisabarro A."/>
            <person name="Eastwood D.C."/>
            <person name="Martin F."/>
            <person name="Cullen D."/>
            <person name="Grigoriev I.V."/>
            <person name="Hibbett D.S."/>
        </authorList>
    </citation>
    <scope>NUCLEOTIDE SEQUENCE [LARGE SCALE GENOMIC DNA]</scope>
    <source>
        <strain evidence="4 5">DJM-731 SS1</strain>
    </source>
</reference>
<sequence>MCKLLLLLALLGSTQAQLSLYIPDTDPQPLSAIELGVGEDGRTTWEILPGEPTGTWVGQPDGFPTLTLVEGAQDAILTGAPDLSFAVSCTLLPTTPGQSTPLASCTNLDGGARWEEDAAPILVQTGAAPTGDTTATSGGTSAQSTTRAISPNGPVSGSPVVPSSSSRPQGSGALPSLPGLGVIWIKVGMVAIGLAAFGIW</sequence>
<keyword evidence="2" id="KW-0812">Transmembrane</keyword>
<dbReference type="OrthoDB" id="4991875at2759"/>
<accession>M5G8X6</accession>
<dbReference type="Proteomes" id="UP000030653">
    <property type="component" value="Unassembled WGS sequence"/>
</dbReference>
<proteinExistence type="predicted"/>
<keyword evidence="3" id="KW-0732">Signal</keyword>
<keyword evidence="5" id="KW-1185">Reference proteome</keyword>
<feature type="transmembrane region" description="Helical" evidence="2">
    <location>
        <begin position="177"/>
        <end position="199"/>
    </location>
</feature>